<organism evidence="4 5">
    <name type="scientific">Brachionus plicatilis</name>
    <name type="common">Marine rotifer</name>
    <name type="synonym">Brachionus muelleri</name>
    <dbReference type="NCBI Taxonomy" id="10195"/>
    <lineage>
        <taxon>Eukaryota</taxon>
        <taxon>Metazoa</taxon>
        <taxon>Spiralia</taxon>
        <taxon>Gnathifera</taxon>
        <taxon>Rotifera</taxon>
        <taxon>Eurotatoria</taxon>
        <taxon>Monogononta</taxon>
        <taxon>Pseudotrocha</taxon>
        <taxon>Ploima</taxon>
        <taxon>Brachionidae</taxon>
        <taxon>Brachionus</taxon>
    </lineage>
</organism>
<protein>
    <recommendedName>
        <fullName evidence="3">DUF3719 domain-containing protein</fullName>
    </recommendedName>
</protein>
<dbReference type="OrthoDB" id="2134133at2759"/>
<dbReference type="Proteomes" id="UP000276133">
    <property type="component" value="Unassembled WGS sequence"/>
</dbReference>
<dbReference type="Pfam" id="PF12516">
    <property type="entry name" value="DUF3719"/>
    <property type="match status" value="1"/>
</dbReference>
<feature type="region of interest" description="Disordered" evidence="2">
    <location>
        <begin position="771"/>
        <end position="804"/>
    </location>
</feature>
<comment type="caution">
    <text evidence="4">The sequence shown here is derived from an EMBL/GenBank/DDBJ whole genome shotgun (WGS) entry which is preliminary data.</text>
</comment>
<name>A0A3M7PSL7_BRAPC</name>
<sequence>MTEIQLPLHQSHQKGMNGKFLPKNTLEIRGGGVGNTSLTSGELGKPNSAKKSLKLLEKSPSNLTNIQVYPIKLSSNAEKLDSFGTILSVNFIDVKSSTAREPTTNSMATERTEPEEPNLDTQLQMINNNQSGLNNPNWNDESHSGWTSTGVMSDRSSVYSIDDGDFDREASRKVGNQLKAIESVLYEQQSTDSLYLSECKEWLEKFPHLRILGNQISTQQKEENFDLNRSYRSSNKNTAPFLNNLSINDPSYDNVKRKDSIEASHGLQLNGQRMSIRKLEDKELNEKSEAFEFLQEEIFDQDGTYEELFAYDNQEEEYLFEHNKRLNINKRRKHGLPPITPKASMKDLVTSFLFDHMWSELIGWSMDLIRDYAKYVHDKEFCYDVLNRTPVPEQKAATPPKIELINENDKTITNSTSYTRPSIVQLKLFDTPVNTSSLSTLNSDKMSEKQSFTPGLSRDNSILYQNRVASSNYDGLLESKFGYTDSVSTVGDLMPSNLNLKELLRIKQLNKNAPNTGKNLAPIVNGRVGSGSRRPIQNASKKRYSSVDISSNPLVDHKNKLPGANLTKSNVDDKNINNSLIINSLVPINLNTIHVNRSTNNSIQTYHHSSIDAHNNSYDTDYTEYNFQNFNENNENSIDEINVLQSNQPNANYSRNMYLNNHVKKNIIDSHPQLPPIGSSLTMKPLRINSASNFKTAKEKNERPLTSTAPRHEHSALNKRSTTPSSAKGFNSFYPNNMRITGTKFNSEDNNYYQSNNPVNSLNNFLSTKSFGTMNTNAGPNSQSGSNRRNSIKDSVQGVQRINK</sequence>
<dbReference type="InterPro" id="IPR022194">
    <property type="entry name" value="DUF3719"/>
</dbReference>
<comment type="similarity">
    <text evidence="1">Belongs to the FAM149 family.</text>
</comment>
<evidence type="ECO:0000256" key="1">
    <source>
        <dbReference type="ARBA" id="ARBA00008309"/>
    </source>
</evidence>
<dbReference type="PANTHER" id="PTHR31997">
    <property type="entry name" value="AGAP003710-PA"/>
    <property type="match status" value="1"/>
</dbReference>
<evidence type="ECO:0000259" key="3">
    <source>
        <dbReference type="Pfam" id="PF12516"/>
    </source>
</evidence>
<feature type="region of interest" description="Disordered" evidence="2">
    <location>
        <begin position="693"/>
        <end position="737"/>
    </location>
</feature>
<gene>
    <name evidence="4" type="ORF">BpHYR1_019140</name>
</gene>
<feature type="compositionally biased region" description="Polar residues" evidence="2">
    <location>
        <begin position="718"/>
        <end position="737"/>
    </location>
</feature>
<accession>A0A3M7PSL7</accession>
<evidence type="ECO:0000256" key="2">
    <source>
        <dbReference type="SAM" id="MobiDB-lite"/>
    </source>
</evidence>
<dbReference type="STRING" id="10195.A0A3M7PSL7"/>
<dbReference type="PANTHER" id="PTHR31997:SF1">
    <property type="entry name" value="AGAP003710-PA"/>
    <property type="match status" value="1"/>
</dbReference>
<evidence type="ECO:0000313" key="5">
    <source>
        <dbReference type="Proteomes" id="UP000276133"/>
    </source>
</evidence>
<reference evidence="4 5" key="1">
    <citation type="journal article" date="2018" name="Sci. Rep.">
        <title>Genomic signatures of local adaptation to the degree of environmental predictability in rotifers.</title>
        <authorList>
            <person name="Franch-Gras L."/>
            <person name="Hahn C."/>
            <person name="Garcia-Roger E.M."/>
            <person name="Carmona M.J."/>
            <person name="Serra M."/>
            <person name="Gomez A."/>
        </authorList>
    </citation>
    <scope>NUCLEOTIDE SEQUENCE [LARGE SCALE GENOMIC DNA]</scope>
    <source>
        <strain evidence="4">HYR1</strain>
    </source>
</reference>
<evidence type="ECO:0000313" key="4">
    <source>
        <dbReference type="EMBL" id="RNA02030.1"/>
    </source>
</evidence>
<feature type="domain" description="DUF3719" evidence="3">
    <location>
        <begin position="185"/>
        <end position="232"/>
    </location>
</feature>
<proteinExistence type="inferred from homology"/>
<keyword evidence="5" id="KW-1185">Reference proteome</keyword>
<dbReference type="AlphaFoldDB" id="A0A3M7PSL7"/>
<dbReference type="EMBL" id="REGN01009072">
    <property type="protein sequence ID" value="RNA02030.1"/>
    <property type="molecule type" value="Genomic_DNA"/>
</dbReference>
<feature type="region of interest" description="Disordered" evidence="2">
    <location>
        <begin position="517"/>
        <end position="540"/>
    </location>
</feature>
<dbReference type="InterPro" id="IPR039630">
    <property type="entry name" value="FAM149"/>
</dbReference>